<dbReference type="OrthoDB" id="443682at2759"/>
<evidence type="ECO:0000256" key="1">
    <source>
        <dbReference type="SAM" id="MobiDB-lite"/>
    </source>
</evidence>
<dbReference type="GeneID" id="19203512"/>
<organism evidence="3 4">
    <name type="scientific">Coniophora puteana (strain RWD-64-598)</name>
    <name type="common">Brown rot fungus</name>
    <dbReference type="NCBI Taxonomy" id="741705"/>
    <lineage>
        <taxon>Eukaryota</taxon>
        <taxon>Fungi</taxon>
        <taxon>Dikarya</taxon>
        <taxon>Basidiomycota</taxon>
        <taxon>Agaricomycotina</taxon>
        <taxon>Agaricomycetes</taxon>
        <taxon>Agaricomycetidae</taxon>
        <taxon>Boletales</taxon>
        <taxon>Coniophorineae</taxon>
        <taxon>Coniophoraceae</taxon>
        <taxon>Coniophora</taxon>
    </lineage>
</organism>
<dbReference type="PANTHER" id="PTHR47524">
    <property type="entry name" value="20S RRNA ACCUMULATION PROTEIN 4"/>
    <property type="match status" value="1"/>
</dbReference>
<dbReference type="Proteomes" id="UP000053558">
    <property type="component" value="Unassembled WGS sequence"/>
</dbReference>
<evidence type="ECO:0000259" key="2">
    <source>
        <dbReference type="Pfam" id="PF04194"/>
    </source>
</evidence>
<accession>A0A5M3MIU1</accession>
<evidence type="ECO:0000313" key="3">
    <source>
        <dbReference type="EMBL" id="EIW79168.1"/>
    </source>
</evidence>
<dbReference type="GO" id="GO:0030490">
    <property type="term" value="P:maturation of SSU-rRNA"/>
    <property type="evidence" value="ECO:0007669"/>
    <property type="project" value="TreeGrafter"/>
</dbReference>
<proteinExistence type="predicted"/>
<dbReference type="AlphaFoldDB" id="A0A5M3MIU1"/>
<feature type="compositionally biased region" description="Basic and acidic residues" evidence="1">
    <location>
        <begin position="178"/>
        <end position="191"/>
    </location>
</feature>
<dbReference type="EMBL" id="JH711581">
    <property type="protein sequence ID" value="EIW79168.1"/>
    <property type="molecule type" value="Genomic_DNA"/>
</dbReference>
<feature type="region of interest" description="Disordered" evidence="1">
    <location>
        <begin position="168"/>
        <end position="201"/>
    </location>
</feature>
<gene>
    <name evidence="3" type="ORF">CONPUDRAFT_155848</name>
</gene>
<evidence type="ECO:0000313" key="4">
    <source>
        <dbReference type="Proteomes" id="UP000053558"/>
    </source>
</evidence>
<keyword evidence="4" id="KW-1185">Reference proteome</keyword>
<dbReference type="Pfam" id="PF04194">
    <property type="entry name" value="PDCD2_C"/>
    <property type="match status" value="1"/>
</dbReference>
<dbReference type="GO" id="GO:0005737">
    <property type="term" value="C:cytoplasm"/>
    <property type="evidence" value="ECO:0007669"/>
    <property type="project" value="InterPro"/>
</dbReference>
<reference evidence="4" key="1">
    <citation type="journal article" date="2012" name="Science">
        <title>The Paleozoic origin of enzymatic lignin decomposition reconstructed from 31 fungal genomes.</title>
        <authorList>
            <person name="Floudas D."/>
            <person name="Binder M."/>
            <person name="Riley R."/>
            <person name="Barry K."/>
            <person name="Blanchette R.A."/>
            <person name="Henrissat B."/>
            <person name="Martinez A.T."/>
            <person name="Otillar R."/>
            <person name="Spatafora J.W."/>
            <person name="Yadav J.S."/>
            <person name="Aerts A."/>
            <person name="Benoit I."/>
            <person name="Boyd A."/>
            <person name="Carlson A."/>
            <person name="Copeland A."/>
            <person name="Coutinho P.M."/>
            <person name="de Vries R.P."/>
            <person name="Ferreira P."/>
            <person name="Findley K."/>
            <person name="Foster B."/>
            <person name="Gaskell J."/>
            <person name="Glotzer D."/>
            <person name="Gorecki P."/>
            <person name="Heitman J."/>
            <person name="Hesse C."/>
            <person name="Hori C."/>
            <person name="Igarashi K."/>
            <person name="Jurgens J.A."/>
            <person name="Kallen N."/>
            <person name="Kersten P."/>
            <person name="Kohler A."/>
            <person name="Kuees U."/>
            <person name="Kumar T.K.A."/>
            <person name="Kuo A."/>
            <person name="LaButti K."/>
            <person name="Larrondo L.F."/>
            <person name="Lindquist E."/>
            <person name="Ling A."/>
            <person name="Lombard V."/>
            <person name="Lucas S."/>
            <person name="Lundell T."/>
            <person name="Martin R."/>
            <person name="McLaughlin D.J."/>
            <person name="Morgenstern I."/>
            <person name="Morin E."/>
            <person name="Murat C."/>
            <person name="Nagy L.G."/>
            <person name="Nolan M."/>
            <person name="Ohm R.A."/>
            <person name="Patyshakuliyeva A."/>
            <person name="Rokas A."/>
            <person name="Ruiz-Duenas F.J."/>
            <person name="Sabat G."/>
            <person name="Salamov A."/>
            <person name="Samejima M."/>
            <person name="Schmutz J."/>
            <person name="Slot J.C."/>
            <person name="St John F."/>
            <person name="Stenlid J."/>
            <person name="Sun H."/>
            <person name="Sun S."/>
            <person name="Syed K."/>
            <person name="Tsang A."/>
            <person name="Wiebenga A."/>
            <person name="Young D."/>
            <person name="Pisabarro A."/>
            <person name="Eastwood D.C."/>
            <person name="Martin F."/>
            <person name="Cullen D."/>
            <person name="Grigoriev I.V."/>
            <person name="Hibbett D.S."/>
        </authorList>
    </citation>
    <scope>NUCLEOTIDE SEQUENCE [LARGE SCALE GENOMIC DNA]</scope>
    <source>
        <strain evidence="4">RWD-64-598 SS2</strain>
    </source>
</reference>
<dbReference type="PANTHER" id="PTHR47524:SF1">
    <property type="entry name" value="20S RRNA ACCUMULATION PROTEIN 4"/>
    <property type="match status" value="1"/>
</dbReference>
<dbReference type="RefSeq" id="XP_007770859.1">
    <property type="nucleotide sequence ID" value="XM_007772669.1"/>
</dbReference>
<feature type="domain" description="Programmed cell death protein 2 C-terminal" evidence="2">
    <location>
        <begin position="275"/>
        <end position="438"/>
    </location>
</feature>
<dbReference type="InterPro" id="IPR007320">
    <property type="entry name" value="PDCD2_C"/>
</dbReference>
<comment type="caution">
    <text evidence="3">The sequence shown here is derived from an EMBL/GenBank/DDBJ whole genome shotgun (WGS) entry which is preliminary data.</text>
</comment>
<protein>
    <recommendedName>
        <fullName evidence="2">Programmed cell death protein 2 C-terminal domain-containing protein</fullName>
    </recommendedName>
</protein>
<dbReference type="KEGG" id="cput:CONPUDRAFT_155848"/>
<feature type="region of interest" description="Disordered" evidence="1">
    <location>
        <begin position="237"/>
        <end position="258"/>
    </location>
</feature>
<sequence>MAPGIDEDWSDSDDEIESGVETQVLLGVPDGPVDTPADLHDAAVSRIGGLPNYPLSKALLPSVAPSFTSSQCKNCSFPMELLLQVWCPLEDSPHDRALYIWGCSRGACQKTAGSVRAFRALRFNEEYAAKLSTKLQQKAAQKKTIEQAKPTANPFVAGNHAAPPGMFGLGDQIFGQSDSDKQDEAGEKHDDDASETSSEHSLITAMASTSLEDSVWSVAPSHPPLYLSTISEYLPPQPKAKKSSTVAAEDALGDDDKGKDISWATETYENSIDVDHAFERFTKRVGYAGEQCLRYELGGTPLPFASDKVFETLFPTPAQPPLPVTKADFKVVPVVKRSYSPSSVPRCPHCNSARVFECQLMPNLINVLRESPADSKKQTNEQRIKEVQAALKGGKTEGQRGMEWGTCMVFSCEKDCCNADGETKAKECWREELVMIQWDE</sequence>
<name>A0A5M3MIU1_CONPW</name>
<dbReference type="OMA" id="MPGPWAD"/>